<organism evidence="2 3">
    <name type="scientific">Klebsiella pneumoniae</name>
    <dbReference type="NCBI Taxonomy" id="573"/>
    <lineage>
        <taxon>Bacteria</taxon>
        <taxon>Pseudomonadati</taxon>
        <taxon>Pseudomonadota</taxon>
        <taxon>Gammaproteobacteria</taxon>
        <taxon>Enterobacterales</taxon>
        <taxon>Enterobacteriaceae</taxon>
        <taxon>Klebsiella/Raoultella group</taxon>
        <taxon>Klebsiella</taxon>
        <taxon>Klebsiella pneumoniae complex</taxon>
    </lineage>
</organism>
<reference evidence="2 3" key="1">
    <citation type="journal article" date="2019" name="Antimicrob. Agents Chemother.">
        <title>Applying Rapid Whole Genome Sequencing to Predict Phenotypic Antimicrobial Susceptibility Testing Results Among Carbapenem-Resistant Klebsiella pneumoniae Clinical Isolates.</title>
        <authorList>
            <person name="Tamma P.D."/>
            <person name="Fan Y."/>
            <person name="Bergman Y."/>
            <person name="Pertea G."/>
            <person name="Kazmi A."/>
            <person name="Lewis S."/>
            <person name="Carroll K.C."/>
            <person name="Schatz M.C."/>
            <person name="Timp W."/>
            <person name="Simner P.J."/>
        </authorList>
    </citation>
    <scope>NUCLEOTIDE SEQUENCE [LARGE SCALE GENOMIC DNA]</scope>
    <source>
        <strain evidence="2 3">KLPN_33</strain>
    </source>
</reference>
<keyword evidence="1" id="KW-1133">Transmembrane helix</keyword>
<keyword evidence="1" id="KW-0812">Transmembrane</keyword>
<evidence type="ECO:0000256" key="1">
    <source>
        <dbReference type="SAM" id="Phobius"/>
    </source>
</evidence>
<protein>
    <submittedName>
        <fullName evidence="2">Uncharacterized protein</fullName>
    </submittedName>
</protein>
<feature type="transmembrane region" description="Helical" evidence="1">
    <location>
        <begin position="38"/>
        <end position="55"/>
    </location>
</feature>
<evidence type="ECO:0000313" key="3">
    <source>
        <dbReference type="Proteomes" id="UP000272440"/>
    </source>
</evidence>
<dbReference type="EMBL" id="RCZY01000002">
    <property type="protein sequence ID" value="RRE44066.1"/>
    <property type="molecule type" value="Genomic_DNA"/>
</dbReference>
<keyword evidence="1" id="KW-0472">Membrane</keyword>
<dbReference type="AlphaFoldDB" id="A0A3P2EID7"/>
<evidence type="ECO:0000313" key="2">
    <source>
        <dbReference type="EMBL" id="RRE44066.1"/>
    </source>
</evidence>
<gene>
    <name evidence="2" type="ORF">EAO28_26030</name>
</gene>
<dbReference type="Proteomes" id="UP000272440">
    <property type="component" value="Unassembled WGS sequence"/>
</dbReference>
<name>A0A3P2EID7_KLEPN</name>
<proteinExistence type="predicted"/>
<comment type="caution">
    <text evidence="2">The sequence shown here is derived from an EMBL/GenBank/DDBJ whole genome shotgun (WGS) entry which is preliminary data.</text>
</comment>
<accession>A0A3P2EID7</accession>
<sequence length="60" mass="6440">MAWAGLAGRAYVGRDGCNMVGITRYGGMLNINTRGEQVLAFVPVCLALVFVFTFLQCPAV</sequence>